<protein>
    <submittedName>
        <fullName evidence="1">Uncharacterized protein</fullName>
    </submittedName>
</protein>
<proteinExistence type="predicted"/>
<dbReference type="RefSeq" id="WP_012621301.1">
    <property type="nucleotide sequence ID" value="NC_018980.1"/>
</dbReference>
<sequence>MKRGIFKIVFVFVIFVYNIYGDSFEDTIIKRNQKVLDLIDIILQDQAYITALNNNIDERKKVPNFEYKEDMVDTVIKELKSYGKASEFLIYFYAVPKKIAKSVPEEKQEYEKEKFKFYIFREIHYLYNSIVSSKKYVDRFMSNILLYIKDLNKRFKT</sequence>
<reference evidence="1" key="1">
    <citation type="journal article" date="2011" name="J. Bacteriol.">
        <title>Whole-genome sequences of thirteen isolates of Borrelia burgdorferi.</title>
        <authorList>
            <person name="Schutzer S.E."/>
            <person name="Fraser-Liggett C.M."/>
            <person name="Casjens S.R."/>
            <person name="Qiu W.G."/>
            <person name="Dunn J.J."/>
            <person name="Mongodin E.F."/>
            <person name="Luft B.J."/>
        </authorList>
    </citation>
    <scope>NUCLEOTIDE SEQUENCE [LARGE SCALE GENOMIC DNA]</scope>
    <source>
        <strain evidence="1">297</strain>
    </source>
</reference>
<accession>A0A9N7AWA4</accession>
<gene>
    <name evidence="1" type="ORF">Bbu297_O29</name>
</gene>
<dbReference type="AlphaFoldDB" id="A0A9N7AWA4"/>
<keyword evidence="1" id="KW-0614">Plasmid</keyword>
<dbReference type="EMBL" id="CP002257">
    <property type="protein sequence ID" value="ADQ44510.1"/>
    <property type="molecule type" value="Genomic_DNA"/>
</dbReference>
<name>A0A9N7AWA4_BORBG</name>
<geneLocation type="plasmid" evidence="1">
    <name>297_cp32-7</name>
</geneLocation>
<organism evidence="1">
    <name type="scientific">Borreliella burgdorferi 297</name>
    <dbReference type="NCBI Taxonomy" id="521009"/>
    <lineage>
        <taxon>Bacteria</taxon>
        <taxon>Pseudomonadati</taxon>
        <taxon>Spirochaetota</taxon>
        <taxon>Spirochaetia</taxon>
        <taxon>Spirochaetales</taxon>
        <taxon>Borreliaceae</taxon>
        <taxon>Borreliella</taxon>
    </lineage>
</organism>
<evidence type="ECO:0000313" key="1">
    <source>
        <dbReference type="EMBL" id="ADQ44510.1"/>
    </source>
</evidence>